<evidence type="ECO:0000256" key="8">
    <source>
        <dbReference type="ARBA" id="ARBA00022827"/>
    </source>
</evidence>
<dbReference type="SUPFAM" id="SSF52374">
    <property type="entry name" value="Nucleotidylyl transferase"/>
    <property type="match status" value="1"/>
</dbReference>
<keyword evidence="4" id="KW-0288">FMN</keyword>
<dbReference type="PANTHER" id="PTHR22749">
    <property type="entry name" value="RIBOFLAVIN KINASE/FMN ADENYLYLTRANSFERASE"/>
    <property type="match status" value="1"/>
</dbReference>
<dbReference type="Pfam" id="PF06574">
    <property type="entry name" value="FAD_syn"/>
    <property type="match status" value="1"/>
</dbReference>
<evidence type="ECO:0000256" key="7">
    <source>
        <dbReference type="ARBA" id="ARBA00022741"/>
    </source>
</evidence>
<dbReference type="PANTHER" id="PTHR22749:SF6">
    <property type="entry name" value="RIBOFLAVIN KINASE"/>
    <property type="match status" value="1"/>
</dbReference>
<dbReference type="AlphaFoldDB" id="A0A538SZ95"/>
<evidence type="ECO:0000256" key="9">
    <source>
        <dbReference type="ARBA" id="ARBA00022840"/>
    </source>
</evidence>
<keyword evidence="9" id="KW-0067">ATP-binding</keyword>
<sequence>MSTTVAVGMFDGVHLGHQRILARAVSIARERNVRCVVLSFDPHPDVVLSPRFAAMAPLTPLPEKRERLESLGADELEVLPFTRELASLTPEQFVERSLVAHHQPVALVVGEDFALGRGRAGNVPRLTQIGAARGFEVVPVPLLELDGAPVTSTRIRALLGAGRVADAARLLGRRYGLAGTVVRGDAIGRTLGFPTANL</sequence>
<dbReference type="GO" id="GO:0006747">
    <property type="term" value="P:FAD biosynthetic process"/>
    <property type="evidence" value="ECO:0007669"/>
    <property type="project" value="UniProtKB-UniPathway"/>
</dbReference>
<evidence type="ECO:0000256" key="6">
    <source>
        <dbReference type="ARBA" id="ARBA00022695"/>
    </source>
</evidence>
<dbReference type="Proteomes" id="UP000317716">
    <property type="component" value="Unassembled WGS sequence"/>
</dbReference>
<keyword evidence="8" id="KW-0274">FAD</keyword>
<evidence type="ECO:0000256" key="4">
    <source>
        <dbReference type="ARBA" id="ARBA00022643"/>
    </source>
</evidence>
<dbReference type="InterPro" id="IPR015864">
    <property type="entry name" value="FAD_synthase"/>
</dbReference>
<dbReference type="GO" id="GO:0005524">
    <property type="term" value="F:ATP binding"/>
    <property type="evidence" value="ECO:0007669"/>
    <property type="project" value="UniProtKB-KW"/>
</dbReference>
<dbReference type="InterPro" id="IPR023465">
    <property type="entry name" value="Riboflavin_kinase_dom_sf"/>
</dbReference>
<dbReference type="GO" id="GO:0008531">
    <property type="term" value="F:riboflavin kinase activity"/>
    <property type="evidence" value="ECO:0007669"/>
    <property type="project" value="UniProtKB-EC"/>
</dbReference>
<keyword evidence="6" id="KW-0548">Nucleotidyltransferase</keyword>
<feature type="domain" description="Riboflavin kinase" evidence="12">
    <location>
        <begin position="171"/>
        <end position="198"/>
    </location>
</feature>
<evidence type="ECO:0000256" key="2">
    <source>
        <dbReference type="ARBA" id="ARBA00010214"/>
    </source>
</evidence>
<gene>
    <name evidence="14" type="ORF">E6K72_04775</name>
</gene>
<evidence type="ECO:0000256" key="3">
    <source>
        <dbReference type="ARBA" id="ARBA00022630"/>
    </source>
</evidence>
<reference evidence="14 15" key="1">
    <citation type="journal article" date="2019" name="Nat. Microbiol.">
        <title>Mediterranean grassland soil C-N compound turnover is dependent on rainfall and depth, and is mediated by genomically divergent microorganisms.</title>
        <authorList>
            <person name="Diamond S."/>
            <person name="Andeer P.F."/>
            <person name="Li Z."/>
            <person name="Crits-Christoph A."/>
            <person name="Burstein D."/>
            <person name="Anantharaman K."/>
            <person name="Lane K.R."/>
            <person name="Thomas B.C."/>
            <person name="Pan C."/>
            <person name="Northen T.R."/>
            <person name="Banfield J.F."/>
        </authorList>
    </citation>
    <scope>NUCLEOTIDE SEQUENCE [LARGE SCALE GENOMIC DNA]</scope>
    <source>
        <strain evidence="14">WS_2</strain>
    </source>
</reference>
<feature type="domain" description="FAD synthetase" evidence="13">
    <location>
        <begin position="3"/>
        <end position="154"/>
    </location>
</feature>
<comment type="caution">
    <text evidence="14">The sequence shown here is derived from an EMBL/GenBank/DDBJ whole genome shotgun (WGS) entry which is preliminary data.</text>
</comment>
<dbReference type="Pfam" id="PF01687">
    <property type="entry name" value="Flavokinase"/>
    <property type="match status" value="1"/>
</dbReference>
<evidence type="ECO:0000256" key="10">
    <source>
        <dbReference type="ARBA" id="ARBA00047880"/>
    </source>
</evidence>
<dbReference type="Gene3D" id="2.40.30.30">
    <property type="entry name" value="Riboflavin kinase-like"/>
    <property type="match status" value="1"/>
</dbReference>
<dbReference type="InterPro" id="IPR014729">
    <property type="entry name" value="Rossmann-like_a/b/a_fold"/>
</dbReference>
<dbReference type="EMBL" id="VBOS01000160">
    <property type="protein sequence ID" value="TMQ56584.1"/>
    <property type="molecule type" value="Genomic_DNA"/>
</dbReference>
<evidence type="ECO:0000313" key="15">
    <source>
        <dbReference type="Proteomes" id="UP000317716"/>
    </source>
</evidence>
<dbReference type="CDD" id="cd02064">
    <property type="entry name" value="FAD_synthetase_N"/>
    <property type="match status" value="1"/>
</dbReference>
<dbReference type="Gene3D" id="3.40.50.620">
    <property type="entry name" value="HUPs"/>
    <property type="match status" value="1"/>
</dbReference>
<feature type="non-terminal residue" evidence="14">
    <location>
        <position position="198"/>
    </location>
</feature>
<comment type="similarity">
    <text evidence="2">Belongs to the RibF family.</text>
</comment>
<dbReference type="GO" id="GO:0009231">
    <property type="term" value="P:riboflavin biosynthetic process"/>
    <property type="evidence" value="ECO:0007669"/>
    <property type="project" value="InterPro"/>
</dbReference>
<dbReference type="UniPathway" id="UPA00277">
    <property type="reaction ID" value="UER00407"/>
</dbReference>
<dbReference type="InterPro" id="IPR015865">
    <property type="entry name" value="Riboflavin_kinase_bac/euk"/>
</dbReference>
<organism evidence="14 15">
    <name type="scientific">Eiseniibacteriota bacterium</name>
    <dbReference type="NCBI Taxonomy" id="2212470"/>
    <lineage>
        <taxon>Bacteria</taxon>
        <taxon>Candidatus Eiseniibacteriota</taxon>
    </lineage>
</organism>
<name>A0A538SZ95_UNCEI</name>
<dbReference type="InterPro" id="IPR023468">
    <property type="entry name" value="Riboflavin_kinase"/>
</dbReference>
<evidence type="ECO:0000256" key="1">
    <source>
        <dbReference type="ARBA" id="ARBA00004726"/>
    </source>
</evidence>
<comment type="catalytic activity">
    <reaction evidence="10">
        <text>riboflavin + ATP = FMN + ADP + H(+)</text>
        <dbReference type="Rhea" id="RHEA:14357"/>
        <dbReference type="ChEBI" id="CHEBI:15378"/>
        <dbReference type="ChEBI" id="CHEBI:30616"/>
        <dbReference type="ChEBI" id="CHEBI:57986"/>
        <dbReference type="ChEBI" id="CHEBI:58210"/>
        <dbReference type="ChEBI" id="CHEBI:456216"/>
        <dbReference type="EC" id="2.7.1.26"/>
    </reaction>
</comment>
<proteinExistence type="inferred from homology"/>
<comment type="catalytic activity">
    <reaction evidence="11">
        <text>FMN + ATP + H(+) = FAD + diphosphate</text>
        <dbReference type="Rhea" id="RHEA:17237"/>
        <dbReference type="ChEBI" id="CHEBI:15378"/>
        <dbReference type="ChEBI" id="CHEBI:30616"/>
        <dbReference type="ChEBI" id="CHEBI:33019"/>
        <dbReference type="ChEBI" id="CHEBI:57692"/>
        <dbReference type="ChEBI" id="CHEBI:58210"/>
        <dbReference type="EC" id="2.7.7.2"/>
    </reaction>
</comment>
<protein>
    <submittedName>
        <fullName evidence="14">Uncharacterized protein</fullName>
    </submittedName>
</protein>
<evidence type="ECO:0000256" key="11">
    <source>
        <dbReference type="ARBA" id="ARBA00049494"/>
    </source>
</evidence>
<comment type="pathway">
    <text evidence="1">Cofactor biosynthesis; FAD biosynthesis; FAD from FMN: step 1/1.</text>
</comment>
<evidence type="ECO:0000313" key="14">
    <source>
        <dbReference type="EMBL" id="TMQ56584.1"/>
    </source>
</evidence>
<keyword evidence="7" id="KW-0547">Nucleotide-binding</keyword>
<evidence type="ECO:0000259" key="12">
    <source>
        <dbReference type="Pfam" id="PF01687"/>
    </source>
</evidence>
<accession>A0A538SZ95</accession>
<dbReference type="FunFam" id="3.40.50.620:FF:000021">
    <property type="entry name" value="Riboflavin biosynthesis protein"/>
    <property type="match status" value="1"/>
</dbReference>
<keyword evidence="5" id="KW-0808">Transferase</keyword>
<dbReference type="GO" id="GO:0009398">
    <property type="term" value="P:FMN biosynthetic process"/>
    <property type="evidence" value="ECO:0007669"/>
    <property type="project" value="TreeGrafter"/>
</dbReference>
<dbReference type="GO" id="GO:0003919">
    <property type="term" value="F:FMN adenylyltransferase activity"/>
    <property type="evidence" value="ECO:0007669"/>
    <property type="project" value="UniProtKB-EC"/>
</dbReference>
<dbReference type="SUPFAM" id="SSF82114">
    <property type="entry name" value="Riboflavin kinase-like"/>
    <property type="match status" value="1"/>
</dbReference>
<keyword evidence="3" id="KW-0285">Flavoprotein</keyword>
<evidence type="ECO:0000259" key="13">
    <source>
        <dbReference type="Pfam" id="PF06574"/>
    </source>
</evidence>
<evidence type="ECO:0000256" key="5">
    <source>
        <dbReference type="ARBA" id="ARBA00022679"/>
    </source>
</evidence>